<name>A0ABS3QDM9_9BACT</name>
<feature type="signal peptide" evidence="2">
    <location>
        <begin position="1"/>
        <end position="18"/>
    </location>
</feature>
<dbReference type="EMBL" id="JAGETZ010000004">
    <property type="protein sequence ID" value="MBO2009350.1"/>
    <property type="molecule type" value="Genomic_DNA"/>
</dbReference>
<dbReference type="RefSeq" id="WP_208174988.1">
    <property type="nucleotide sequence ID" value="NZ_JAGETZ010000004.1"/>
</dbReference>
<evidence type="ECO:0000256" key="1">
    <source>
        <dbReference type="SAM" id="MobiDB-lite"/>
    </source>
</evidence>
<feature type="region of interest" description="Disordered" evidence="1">
    <location>
        <begin position="31"/>
        <end position="59"/>
    </location>
</feature>
<sequence length="151" mass="17097">MKSACILLLAGLPLASFAQTTQAELLRRGELTGSRPAATPQSSARQAASRTADTASDPVQQHLLQTDVNLAQARAEELPNLYERFIATTRDERRTWTYPQWDAAGQVLARLNQRYEHIRTELPLEERLRIRSFQGEFHTLKGARKVKEKLD</sequence>
<feature type="chain" id="PRO_5046543475" evidence="2">
    <location>
        <begin position="19"/>
        <end position="151"/>
    </location>
</feature>
<accession>A0ABS3QDM9</accession>
<protein>
    <submittedName>
        <fullName evidence="3">Uncharacterized protein</fullName>
    </submittedName>
</protein>
<reference evidence="3 4" key="1">
    <citation type="submission" date="2021-03" db="EMBL/GenBank/DDBJ databases">
        <authorList>
            <person name="Kim M.K."/>
        </authorList>
    </citation>
    <scope>NUCLEOTIDE SEQUENCE [LARGE SCALE GENOMIC DNA]</scope>
    <source>
        <strain evidence="3 4">BT442</strain>
    </source>
</reference>
<evidence type="ECO:0000313" key="4">
    <source>
        <dbReference type="Proteomes" id="UP000664369"/>
    </source>
</evidence>
<feature type="compositionally biased region" description="Low complexity" evidence="1">
    <location>
        <begin position="36"/>
        <end position="58"/>
    </location>
</feature>
<comment type="caution">
    <text evidence="3">The sequence shown here is derived from an EMBL/GenBank/DDBJ whole genome shotgun (WGS) entry which is preliminary data.</text>
</comment>
<dbReference type="Proteomes" id="UP000664369">
    <property type="component" value="Unassembled WGS sequence"/>
</dbReference>
<gene>
    <name evidence="3" type="ORF">J4E00_09835</name>
</gene>
<proteinExistence type="predicted"/>
<evidence type="ECO:0000313" key="3">
    <source>
        <dbReference type="EMBL" id="MBO2009350.1"/>
    </source>
</evidence>
<organism evidence="3 4">
    <name type="scientific">Hymenobacter negativus</name>
    <dbReference type="NCBI Taxonomy" id="2795026"/>
    <lineage>
        <taxon>Bacteria</taxon>
        <taxon>Pseudomonadati</taxon>
        <taxon>Bacteroidota</taxon>
        <taxon>Cytophagia</taxon>
        <taxon>Cytophagales</taxon>
        <taxon>Hymenobacteraceae</taxon>
        <taxon>Hymenobacter</taxon>
    </lineage>
</organism>
<evidence type="ECO:0000256" key="2">
    <source>
        <dbReference type="SAM" id="SignalP"/>
    </source>
</evidence>
<keyword evidence="2" id="KW-0732">Signal</keyword>
<keyword evidence="4" id="KW-1185">Reference proteome</keyword>